<dbReference type="AlphaFoldDB" id="A0A811QMP3"/>
<name>A0A811QMP3_9POAL</name>
<evidence type="ECO:0000313" key="2">
    <source>
        <dbReference type="EMBL" id="CAD6257334.1"/>
    </source>
</evidence>
<keyword evidence="3" id="KW-1185">Reference proteome</keyword>
<evidence type="ECO:0000313" key="3">
    <source>
        <dbReference type="Proteomes" id="UP000604825"/>
    </source>
</evidence>
<feature type="region of interest" description="Disordered" evidence="1">
    <location>
        <begin position="233"/>
        <end position="278"/>
    </location>
</feature>
<accession>A0A811QMP3</accession>
<dbReference type="EMBL" id="CAJGYO010000010">
    <property type="protein sequence ID" value="CAD6257334.1"/>
    <property type="molecule type" value="Genomic_DNA"/>
</dbReference>
<gene>
    <name evidence="2" type="ORF">NCGR_LOCUS40819</name>
</gene>
<protein>
    <submittedName>
        <fullName evidence="2">Uncharacterized protein</fullName>
    </submittedName>
</protein>
<evidence type="ECO:0000256" key="1">
    <source>
        <dbReference type="SAM" id="MobiDB-lite"/>
    </source>
</evidence>
<reference evidence="2" key="1">
    <citation type="submission" date="2020-10" db="EMBL/GenBank/DDBJ databases">
        <authorList>
            <person name="Han B."/>
            <person name="Lu T."/>
            <person name="Zhao Q."/>
            <person name="Huang X."/>
            <person name="Zhao Y."/>
        </authorList>
    </citation>
    <scope>NUCLEOTIDE SEQUENCE</scope>
</reference>
<organism evidence="2 3">
    <name type="scientific">Miscanthus lutarioriparius</name>
    <dbReference type="NCBI Taxonomy" id="422564"/>
    <lineage>
        <taxon>Eukaryota</taxon>
        <taxon>Viridiplantae</taxon>
        <taxon>Streptophyta</taxon>
        <taxon>Embryophyta</taxon>
        <taxon>Tracheophyta</taxon>
        <taxon>Spermatophyta</taxon>
        <taxon>Magnoliopsida</taxon>
        <taxon>Liliopsida</taxon>
        <taxon>Poales</taxon>
        <taxon>Poaceae</taxon>
        <taxon>PACMAD clade</taxon>
        <taxon>Panicoideae</taxon>
        <taxon>Andropogonodae</taxon>
        <taxon>Andropogoneae</taxon>
        <taxon>Saccharinae</taxon>
        <taxon>Miscanthus</taxon>
    </lineage>
</organism>
<sequence length="459" mass="48673">MVLPPEASRAVFISVIGEAAAVEELAAVIALRLGAEDDPLALRRASPASFLLVLPDGAAVARRVRSLSPQLKSGRRPVWVRLGPTASCNSYVEATPSARASTPAVGTEEPHLNSRGNRDVPLIEAFESTSTPKVGAATSTAHRIRLNEEVSRPIGKQGLGDELTPSMKDPGADLKTEFVQPSPTNAAPPGLMEGAGPGPDEAQGPIADNFVMGHGEATEGNPLILPASPCLPPHPTSGLATEENPPRSPVALGSPWTSPPPEFRSLGSPPGLGKHSTNPLQVYSRRRSRPCGAALPESSTLAPMIELEAEVSPKSPCIPAGDVAAPAPSPAATPLNHDTFISKLSRRTASLLLVPTISKRHAKALPPGETPRRSRRLVGAVAEFQQVDWKRRSKKKVMRSLEIISEQNGVCQQAEEEYCKLFENPLPDIHLIGLAALFNWSIPEFCEDDDQVGEDVVAT</sequence>
<dbReference type="Proteomes" id="UP000604825">
    <property type="component" value="Unassembled WGS sequence"/>
</dbReference>
<proteinExistence type="predicted"/>
<comment type="caution">
    <text evidence="2">The sequence shown here is derived from an EMBL/GenBank/DDBJ whole genome shotgun (WGS) entry which is preliminary data.</text>
</comment>